<accession>B6ET57</accession>
<dbReference type="InterPro" id="IPR008876">
    <property type="entry name" value="TraY"/>
</dbReference>
<evidence type="ECO:0000256" key="4">
    <source>
        <dbReference type="ARBA" id="ARBA00022490"/>
    </source>
</evidence>
<comment type="similarity">
    <text evidence="2">Belongs to the TraY family.</text>
</comment>
<keyword evidence="8" id="KW-1185">Reference proteome</keyword>
<keyword evidence="7" id="KW-0614">Plasmid</keyword>
<dbReference type="Proteomes" id="UP000001730">
    <property type="component" value="Plasmid pVSAL320"/>
</dbReference>
<evidence type="ECO:0000256" key="6">
    <source>
        <dbReference type="ARBA" id="ARBA00023125"/>
    </source>
</evidence>
<dbReference type="AlphaFoldDB" id="B6ET57"/>
<geneLocation type="plasmid" evidence="7 8">
    <name>pVSAL320</name>
</geneLocation>
<dbReference type="KEGG" id="vsa:VSAL_p320_14"/>
<evidence type="ECO:0000256" key="3">
    <source>
        <dbReference type="ARBA" id="ARBA00020541"/>
    </source>
</evidence>
<protein>
    <recommendedName>
        <fullName evidence="3">Relaxosome protein TraY</fullName>
    </recommendedName>
</protein>
<evidence type="ECO:0000256" key="1">
    <source>
        <dbReference type="ARBA" id="ARBA00004496"/>
    </source>
</evidence>
<dbReference type="Pfam" id="PF05509">
    <property type="entry name" value="TraY"/>
    <property type="match status" value="1"/>
</dbReference>
<evidence type="ECO:0000256" key="2">
    <source>
        <dbReference type="ARBA" id="ARBA00007183"/>
    </source>
</evidence>
<evidence type="ECO:0000256" key="5">
    <source>
        <dbReference type="ARBA" id="ARBA00022971"/>
    </source>
</evidence>
<keyword evidence="6" id="KW-0238">DNA-binding</keyword>
<keyword evidence="4" id="KW-0963">Cytoplasm</keyword>
<dbReference type="EMBL" id="FM178382">
    <property type="protein sequence ID" value="CAQ81945.1"/>
    <property type="molecule type" value="Genomic_DNA"/>
</dbReference>
<dbReference type="GO" id="GO:0003677">
    <property type="term" value="F:DNA binding"/>
    <property type="evidence" value="ECO:0007669"/>
    <property type="project" value="UniProtKB-KW"/>
</dbReference>
<dbReference type="HOGENOM" id="CLU_3021625_0_0_6"/>
<dbReference type="RefSeq" id="WP_012552319.1">
    <property type="nucleotide sequence ID" value="NC_011314.1"/>
</dbReference>
<reference evidence="7 8" key="1">
    <citation type="journal article" date="2008" name="BMC Genomics">
        <title>The genome sequence of the fish pathogen Aliivibrio salmonicida strain LFI1238 shows extensive evidence of gene decay.</title>
        <authorList>
            <person name="Hjerde E."/>
            <person name="Lorentzen M.S."/>
            <person name="Holden M.T."/>
            <person name="Seeger K."/>
            <person name="Paulsen S."/>
            <person name="Bason N."/>
            <person name="Churcher C."/>
            <person name="Harris D."/>
            <person name="Norbertczak H."/>
            <person name="Quail M.A."/>
            <person name="Sanders S."/>
            <person name="Thurston S."/>
            <person name="Parkhill J."/>
            <person name="Willassen N.P."/>
            <person name="Thomson N.R."/>
        </authorList>
    </citation>
    <scope>NUCLEOTIDE SEQUENCE [LARGE SCALE GENOMIC DNA]</scope>
    <source>
        <strain evidence="7 8">LFI1238</strain>
    </source>
</reference>
<evidence type="ECO:0000313" key="8">
    <source>
        <dbReference type="Proteomes" id="UP000001730"/>
    </source>
</evidence>
<comment type="subcellular location">
    <subcellularLocation>
        <location evidence="1">Cytoplasm</location>
    </subcellularLocation>
</comment>
<dbReference type="GO" id="GO:0005737">
    <property type="term" value="C:cytoplasm"/>
    <property type="evidence" value="ECO:0007669"/>
    <property type="project" value="UniProtKB-SubCell"/>
</dbReference>
<evidence type="ECO:0000313" key="7">
    <source>
        <dbReference type="EMBL" id="CAQ81945.1"/>
    </source>
</evidence>
<name>B6ET57_ALISL</name>
<proteinExistence type="inferred from homology"/>
<organism evidence="7 8">
    <name type="scientific">Aliivibrio salmonicida (strain LFI1238)</name>
    <name type="common">Vibrio salmonicida (strain LFI1238)</name>
    <dbReference type="NCBI Taxonomy" id="316275"/>
    <lineage>
        <taxon>Bacteria</taxon>
        <taxon>Pseudomonadati</taxon>
        <taxon>Pseudomonadota</taxon>
        <taxon>Gammaproteobacteria</taxon>
        <taxon>Vibrionales</taxon>
        <taxon>Vibrionaceae</taxon>
        <taxon>Aliivibrio</taxon>
    </lineage>
</organism>
<sequence>MSKNKKQGAIGLWFELDKETNHLLKLQAERNGRSKRAEALAIVKKDIQQKLTNIR</sequence>
<gene>
    <name evidence="7" type="ordered locus">VSAL_p320_14</name>
</gene>
<keyword evidence="5" id="KW-0184">Conjugation</keyword>